<keyword evidence="4" id="KW-0645">Protease</keyword>
<dbReference type="SUPFAM" id="SSF53955">
    <property type="entry name" value="Lysozyme-like"/>
    <property type="match status" value="1"/>
</dbReference>
<dbReference type="PANTHER" id="PTHR32282:SF33">
    <property type="entry name" value="PEPTIDOGLYCAN GLYCOSYLTRANSFERASE"/>
    <property type="match status" value="1"/>
</dbReference>
<dbReference type="GO" id="GO:0009002">
    <property type="term" value="F:serine-type D-Ala-D-Ala carboxypeptidase activity"/>
    <property type="evidence" value="ECO:0007669"/>
    <property type="project" value="UniProtKB-EC"/>
</dbReference>
<gene>
    <name evidence="16" type="ORF">Raf01_57980</name>
</gene>
<dbReference type="FunFam" id="1.10.3810.10:FF:000001">
    <property type="entry name" value="Penicillin-binding protein 1A"/>
    <property type="match status" value="1"/>
</dbReference>
<protein>
    <submittedName>
        <fullName evidence="16">Transglycosylase</fullName>
    </submittedName>
</protein>
<evidence type="ECO:0000256" key="1">
    <source>
        <dbReference type="ARBA" id="ARBA00007090"/>
    </source>
</evidence>
<comment type="catalytic activity">
    <reaction evidence="13">
        <text>[GlcNAc-(1-&gt;4)-Mur2Ac(oyl-L-Ala-gamma-D-Glu-L-Lys-D-Ala-D-Ala)](n)-di-trans,octa-cis-undecaprenyl diphosphate + beta-D-GlcNAc-(1-&gt;4)-Mur2Ac(oyl-L-Ala-gamma-D-Glu-L-Lys-D-Ala-D-Ala)-di-trans,octa-cis-undecaprenyl diphosphate = [GlcNAc-(1-&gt;4)-Mur2Ac(oyl-L-Ala-gamma-D-Glu-L-Lys-D-Ala-D-Ala)](n+1)-di-trans,octa-cis-undecaprenyl diphosphate + di-trans,octa-cis-undecaprenyl diphosphate + H(+)</text>
        <dbReference type="Rhea" id="RHEA:23708"/>
        <dbReference type="Rhea" id="RHEA-COMP:9602"/>
        <dbReference type="Rhea" id="RHEA-COMP:9603"/>
        <dbReference type="ChEBI" id="CHEBI:15378"/>
        <dbReference type="ChEBI" id="CHEBI:58405"/>
        <dbReference type="ChEBI" id="CHEBI:60033"/>
        <dbReference type="ChEBI" id="CHEBI:78435"/>
        <dbReference type="EC" id="2.4.99.28"/>
    </reaction>
</comment>
<dbReference type="AlphaFoldDB" id="A0A8J3QW58"/>
<evidence type="ECO:0000256" key="3">
    <source>
        <dbReference type="ARBA" id="ARBA00022645"/>
    </source>
</evidence>
<evidence type="ECO:0000256" key="11">
    <source>
        <dbReference type="ARBA" id="ARBA00023316"/>
    </source>
</evidence>
<evidence type="ECO:0000256" key="12">
    <source>
        <dbReference type="ARBA" id="ARBA00034000"/>
    </source>
</evidence>
<organism evidence="16 17">
    <name type="scientific">Rugosimonospora africana</name>
    <dbReference type="NCBI Taxonomy" id="556532"/>
    <lineage>
        <taxon>Bacteria</taxon>
        <taxon>Bacillati</taxon>
        <taxon>Actinomycetota</taxon>
        <taxon>Actinomycetes</taxon>
        <taxon>Micromonosporales</taxon>
        <taxon>Micromonosporaceae</taxon>
        <taxon>Rugosimonospora</taxon>
    </lineage>
</organism>
<evidence type="ECO:0000256" key="9">
    <source>
        <dbReference type="ARBA" id="ARBA00022984"/>
    </source>
</evidence>
<dbReference type="InterPro" id="IPR012338">
    <property type="entry name" value="Beta-lactam/transpept-like"/>
</dbReference>
<dbReference type="GO" id="GO:0008360">
    <property type="term" value="P:regulation of cell shape"/>
    <property type="evidence" value="ECO:0007669"/>
    <property type="project" value="UniProtKB-KW"/>
</dbReference>
<dbReference type="Gene3D" id="3.40.710.10">
    <property type="entry name" value="DD-peptidase/beta-lactamase superfamily"/>
    <property type="match status" value="1"/>
</dbReference>
<feature type="domain" description="Penicillin-binding protein transpeptidase" evidence="14">
    <location>
        <begin position="364"/>
        <end position="649"/>
    </location>
</feature>
<dbReference type="InterPro" id="IPR050396">
    <property type="entry name" value="Glycosyltr_51/Transpeptidase"/>
</dbReference>
<dbReference type="GO" id="GO:0008658">
    <property type="term" value="F:penicillin binding"/>
    <property type="evidence" value="ECO:0007669"/>
    <property type="project" value="InterPro"/>
</dbReference>
<dbReference type="InterPro" id="IPR023346">
    <property type="entry name" value="Lysozyme-like_dom_sf"/>
</dbReference>
<keyword evidence="11" id="KW-0961">Cell wall biogenesis/degradation</keyword>
<comment type="similarity">
    <text evidence="1">In the C-terminal section; belongs to the transpeptidase family.</text>
</comment>
<keyword evidence="5" id="KW-0328">Glycosyltransferase</keyword>
<keyword evidence="10" id="KW-0511">Multifunctional enzyme</keyword>
<name>A0A8J3QW58_9ACTN</name>
<sequence>MFDRFLSGKASRLAVSGILAGAALAVFAFPAAGLYGLVLNRVTNFYNTAPDALNIPQNPQITTVYANDGKTLITKFYDERRHDVALNQISPYMQEAIVASEDARFYKHGGVDMRSVIRAFVSNGRGSNAQQGASTLTMQYVRNVLKEDPNLSPQRRVDATANNAGRKITEMRYATALDKKYSKKEILRRYLNIAYFGNGAYGIDAASRSYFSKTPGQLTLAEAALLAGIVQSPDVDNPAFGDRAAALSRRSYVLDSMARMKVVTPAQAAKAKNEPLHIKTSIEPNNCSAVPDQHNDWGFFCDYLTQWWTNQPAFGQTEQDRKDALKEGGYTIVTSLDPKTQAAALSQSLGVYGYGSPMALPLAVVQPGTGRIAAMAVNRHYSLEENPGKVGYPNSTAQLIGGNGGIQGYPAGSTFKMFTMLAALEDGKPLSTQFNSPAKLQTKWYANGSASCNGYWCPGNDNPSWMDGPRTMWNGFGRSVNTYFVWLEQQIGPEKAVAMAQRLGITFRAPADADLAGVKAINWGAFTLGVADTTPLDLANAYATLGADGRYCDPLPVLSIKDAHGREVSAANPNCRTAVSPDIARAAADAGRCPVGEQSAFGMCDGGTAPEVGSILAGRPIAGKTGSTENNATETFVGVTPQLAAAAIAADPDNPSDLAGEGVSSSVNSAVANTLATALKGQPVVNFQAPSAAIAGGSG</sequence>
<comment type="catalytic activity">
    <reaction evidence="12">
        <text>Preferential cleavage: (Ac)2-L-Lys-D-Ala-|-D-Ala. Also transpeptidation of peptidyl-alanyl moieties that are N-acyl substituents of D-alanine.</text>
        <dbReference type="EC" id="3.4.16.4"/>
    </reaction>
</comment>
<evidence type="ECO:0000313" key="16">
    <source>
        <dbReference type="EMBL" id="GIH17626.1"/>
    </source>
</evidence>
<dbReference type="GO" id="GO:0006508">
    <property type="term" value="P:proteolysis"/>
    <property type="evidence" value="ECO:0007669"/>
    <property type="project" value="UniProtKB-KW"/>
</dbReference>
<evidence type="ECO:0000256" key="10">
    <source>
        <dbReference type="ARBA" id="ARBA00023268"/>
    </source>
</evidence>
<keyword evidence="7" id="KW-0378">Hydrolase</keyword>
<evidence type="ECO:0000259" key="14">
    <source>
        <dbReference type="Pfam" id="PF00905"/>
    </source>
</evidence>
<dbReference type="InterPro" id="IPR001264">
    <property type="entry name" value="Glyco_trans_51"/>
</dbReference>
<reference evidence="16" key="1">
    <citation type="submission" date="2021-01" db="EMBL/GenBank/DDBJ databases">
        <title>Whole genome shotgun sequence of Rugosimonospora africana NBRC 104875.</title>
        <authorList>
            <person name="Komaki H."/>
            <person name="Tamura T."/>
        </authorList>
    </citation>
    <scope>NUCLEOTIDE SEQUENCE</scope>
    <source>
        <strain evidence="16">NBRC 104875</strain>
    </source>
</reference>
<evidence type="ECO:0000256" key="7">
    <source>
        <dbReference type="ARBA" id="ARBA00022801"/>
    </source>
</evidence>
<dbReference type="Proteomes" id="UP000642748">
    <property type="component" value="Unassembled WGS sequence"/>
</dbReference>
<dbReference type="GO" id="GO:0008955">
    <property type="term" value="F:peptidoglycan glycosyltransferase activity"/>
    <property type="evidence" value="ECO:0007669"/>
    <property type="project" value="UniProtKB-EC"/>
</dbReference>
<evidence type="ECO:0000256" key="5">
    <source>
        <dbReference type="ARBA" id="ARBA00022676"/>
    </source>
</evidence>
<dbReference type="GO" id="GO:0030288">
    <property type="term" value="C:outer membrane-bounded periplasmic space"/>
    <property type="evidence" value="ECO:0007669"/>
    <property type="project" value="TreeGrafter"/>
</dbReference>
<evidence type="ECO:0000256" key="13">
    <source>
        <dbReference type="ARBA" id="ARBA00049902"/>
    </source>
</evidence>
<dbReference type="RefSeq" id="WP_239134000.1">
    <property type="nucleotide sequence ID" value="NZ_BONZ01000056.1"/>
</dbReference>
<proteinExistence type="inferred from homology"/>
<dbReference type="InterPro" id="IPR036950">
    <property type="entry name" value="PBP_transglycosylase"/>
</dbReference>
<keyword evidence="17" id="KW-1185">Reference proteome</keyword>
<dbReference type="PANTHER" id="PTHR32282">
    <property type="entry name" value="BINDING PROTEIN TRANSPEPTIDASE, PUTATIVE-RELATED"/>
    <property type="match status" value="1"/>
</dbReference>
<keyword evidence="6" id="KW-0808">Transferase</keyword>
<dbReference type="Gene3D" id="1.10.3810.10">
    <property type="entry name" value="Biosynthetic peptidoglycan transglycosylase-like"/>
    <property type="match status" value="1"/>
</dbReference>
<dbReference type="GO" id="GO:0071555">
    <property type="term" value="P:cell wall organization"/>
    <property type="evidence" value="ECO:0007669"/>
    <property type="project" value="UniProtKB-KW"/>
</dbReference>
<dbReference type="EMBL" id="BONZ01000056">
    <property type="protein sequence ID" value="GIH17626.1"/>
    <property type="molecule type" value="Genomic_DNA"/>
</dbReference>
<evidence type="ECO:0000256" key="8">
    <source>
        <dbReference type="ARBA" id="ARBA00022960"/>
    </source>
</evidence>
<accession>A0A8J3QW58</accession>
<evidence type="ECO:0000259" key="15">
    <source>
        <dbReference type="Pfam" id="PF00912"/>
    </source>
</evidence>
<keyword evidence="3" id="KW-0121">Carboxypeptidase</keyword>
<dbReference type="InterPro" id="IPR001460">
    <property type="entry name" value="PCN-bd_Tpept"/>
</dbReference>
<dbReference type="SUPFAM" id="SSF56601">
    <property type="entry name" value="beta-lactamase/transpeptidase-like"/>
    <property type="match status" value="1"/>
</dbReference>
<evidence type="ECO:0000313" key="17">
    <source>
        <dbReference type="Proteomes" id="UP000642748"/>
    </source>
</evidence>
<keyword evidence="8" id="KW-0133">Cell shape</keyword>
<dbReference type="Pfam" id="PF00905">
    <property type="entry name" value="Transpeptidase"/>
    <property type="match status" value="1"/>
</dbReference>
<comment type="caution">
    <text evidence="16">The sequence shown here is derived from an EMBL/GenBank/DDBJ whole genome shotgun (WGS) entry which is preliminary data.</text>
</comment>
<feature type="domain" description="Glycosyl transferase family 51" evidence="15">
    <location>
        <begin position="72"/>
        <end position="257"/>
    </location>
</feature>
<dbReference type="Pfam" id="PF00912">
    <property type="entry name" value="Transgly"/>
    <property type="match status" value="1"/>
</dbReference>
<evidence type="ECO:0000256" key="2">
    <source>
        <dbReference type="ARBA" id="ARBA00007739"/>
    </source>
</evidence>
<keyword evidence="9" id="KW-0573">Peptidoglycan synthesis</keyword>
<evidence type="ECO:0000256" key="4">
    <source>
        <dbReference type="ARBA" id="ARBA00022670"/>
    </source>
</evidence>
<comment type="similarity">
    <text evidence="2">In the N-terminal section; belongs to the glycosyltransferase 51 family.</text>
</comment>
<evidence type="ECO:0000256" key="6">
    <source>
        <dbReference type="ARBA" id="ARBA00022679"/>
    </source>
</evidence>
<dbReference type="GO" id="GO:0009252">
    <property type="term" value="P:peptidoglycan biosynthetic process"/>
    <property type="evidence" value="ECO:0007669"/>
    <property type="project" value="UniProtKB-KW"/>
</dbReference>